<keyword evidence="1" id="KW-1133">Transmembrane helix</keyword>
<dbReference type="EMBL" id="JAJFZV010000018">
    <property type="protein sequence ID" value="MCC3299356.1"/>
    <property type="molecule type" value="Genomic_DNA"/>
</dbReference>
<accession>A0A9X1MGU8</accession>
<organism evidence="2 3">
    <name type="scientific">Arthrobacter caoxuetaonis</name>
    <dbReference type="NCBI Taxonomy" id="2886935"/>
    <lineage>
        <taxon>Bacteria</taxon>
        <taxon>Bacillati</taxon>
        <taxon>Actinomycetota</taxon>
        <taxon>Actinomycetes</taxon>
        <taxon>Micrococcales</taxon>
        <taxon>Micrococcaceae</taxon>
        <taxon>Arthrobacter</taxon>
    </lineage>
</organism>
<reference evidence="2" key="1">
    <citation type="submission" date="2021-10" db="EMBL/GenBank/DDBJ databases">
        <title>Novel species in genus Arthrobacter.</title>
        <authorList>
            <person name="Liu Y."/>
        </authorList>
    </citation>
    <scope>NUCLEOTIDE SEQUENCE</scope>
    <source>
        <strain evidence="2">Zg-Y453</strain>
    </source>
</reference>
<dbReference type="AlphaFoldDB" id="A0A9X1MGU8"/>
<gene>
    <name evidence="2" type="ORF">LJ757_16310</name>
</gene>
<dbReference type="RefSeq" id="WP_227897343.1">
    <property type="nucleotide sequence ID" value="NZ_CP099467.1"/>
</dbReference>
<feature type="transmembrane region" description="Helical" evidence="1">
    <location>
        <begin position="50"/>
        <end position="71"/>
    </location>
</feature>
<keyword evidence="1" id="KW-0812">Transmembrane</keyword>
<proteinExistence type="predicted"/>
<sequence length="160" mass="16741">MTPDLLVIDLSARDGLFIALLAFAVALLPVIAAVAVFPFGEKGWYKSKRLLVSIGCLGLAGAFIAGGISFLQEWQENPEPDAGHSGIVQDWAENTYGVTVSDDEADAMARAIRNASSSASETFVVEGASGVIEVKLVQAGDASFRMVQAAAELPLAEGQN</sequence>
<name>A0A9X1MGU8_9MICC</name>
<keyword evidence="3" id="KW-1185">Reference proteome</keyword>
<feature type="transmembrane region" description="Helical" evidence="1">
    <location>
        <begin position="15"/>
        <end position="38"/>
    </location>
</feature>
<evidence type="ECO:0000313" key="3">
    <source>
        <dbReference type="Proteomes" id="UP001139158"/>
    </source>
</evidence>
<keyword evidence="1" id="KW-0472">Membrane</keyword>
<comment type="caution">
    <text evidence="2">The sequence shown here is derived from an EMBL/GenBank/DDBJ whole genome shotgun (WGS) entry which is preliminary data.</text>
</comment>
<evidence type="ECO:0000256" key="1">
    <source>
        <dbReference type="SAM" id="Phobius"/>
    </source>
</evidence>
<dbReference type="Proteomes" id="UP001139158">
    <property type="component" value="Unassembled WGS sequence"/>
</dbReference>
<protein>
    <submittedName>
        <fullName evidence="2">Uncharacterized protein</fullName>
    </submittedName>
</protein>
<evidence type="ECO:0000313" key="2">
    <source>
        <dbReference type="EMBL" id="MCC3299356.1"/>
    </source>
</evidence>